<dbReference type="KEGG" id="peu:105109288"/>
<dbReference type="SUPFAM" id="SSF47459">
    <property type="entry name" value="HLH, helix-loop-helix DNA-binding domain"/>
    <property type="match status" value="1"/>
</dbReference>
<dbReference type="Gene3D" id="4.10.280.10">
    <property type="entry name" value="Helix-loop-helix DNA-binding domain"/>
    <property type="match status" value="1"/>
</dbReference>
<dbReference type="CDD" id="cd11453">
    <property type="entry name" value="bHLH_AtBIM_like"/>
    <property type="match status" value="1"/>
</dbReference>
<dbReference type="RefSeq" id="XP_011002237.1">
    <property type="nucleotide sequence ID" value="XM_011003935.1"/>
</dbReference>
<protein>
    <submittedName>
        <fullName evidence="9 10">Transcription factor BIM1-like isoform X1</fullName>
    </submittedName>
</protein>
<dbReference type="GO" id="GO:0005634">
    <property type="term" value="C:nucleus"/>
    <property type="evidence" value="ECO:0007669"/>
    <property type="project" value="UniProtKB-SubCell"/>
</dbReference>
<evidence type="ECO:0000313" key="10">
    <source>
        <dbReference type="RefSeq" id="XP_011002238.1"/>
    </source>
</evidence>
<feature type="compositionally biased region" description="Polar residues" evidence="6">
    <location>
        <begin position="470"/>
        <end position="484"/>
    </location>
</feature>
<comment type="subcellular location">
    <subcellularLocation>
        <location evidence="1">Nucleus</location>
    </subcellularLocation>
</comment>
<evidence type="ECO:0000256" key="4">
    <source>
        <dbReference type="ARBA" id="ARBA00023163"/>
    </source>
</evidence>
<evidence type="ECO:0000259" key="7">
    <source>
        <dbReference type="PROSITE" id="PS50888"/>
    </source>
</evidence>
<feature type="compositionally biased region" description="Low complexity" evidence="6">
    <location>
        <begin position="211"/>
        <end position="226"/>
    </location>
</feature>
<name>A0AAJ6X1G6_POPEU</name>
<dbReference type="RefSeq" id="XP_011002238.1">
    <property type="nucleotide sequence ID" value="XM_011003936.1"/>
</dbReference>
<evidence type="ECO:0000256" key="1">
    <source>
        <dbReference type="ARBA" id="ARBA00004123"/>
    </source>
</evidence>
<feature type="domain" description="BHLH" evidence="7">
    <location>
        <begin position="291"/>
        <end position="341"/>
    </location>
</feature>
<evidence type="ECO:0000313" key="8">
    <source>
        <dbReference type="Proteomes" id="UP000694918"/>
    </source>
</evidence>
<gene>
    <name evidence="9 10 11" type="primary">LOC105109288</name>
</gene>
<feature type="region of interest" description="Disordered" evidence="6">
    <location>
        <begin position="449"/>
        <end position="484"/>
    </location>
</feature>
<evidence type="ECO:0000256" key="3">
    <source>
        <dbReference type="ARBA" id="ARBA00023125"/>
    </source>
</evidence>
<dbReference type="GO" id="GO:0006351">
    <property type="term" value="P:DNA-templated transcription"/>
    <property type="evidence" value="ECO:0007669"/>
    <property type="project" value="InterPro"/>
</dbReference>
<feature type="region of interest" description="Disordered" evidence="6">
    <location>
        <begin position="204"/>
        <end position="230"/>
    </location>
</feature>
<keyword evidence="8" id="KW-1185">Reference proteome</keyword>
<dbReference type="GeneID" id="105109288"/>
<dbReference type="Pfam" id="PF00010">
    <property type="entry name" value="HLH"/>
    <property type="match status" value="1"/>
</dbReference>
<evidence type="ECO:0000313" key="11">
    <source>
        <dbReference type="RefSeq" id="XP_011002239.1"/>
    </source>
</evidence>
<proteinExistence type="predicted"/>
<dbReference type="PANTHER" id="PTHR46412:SF3">
    <property type="entry name" value="TRANSCRIPTION FACTOR BIM1"/>
    <property type="match status" value="1"/>
</dbReference>
<evidence type="ECO:0000256" key="2">
    <source>
        <dbReference type="ARBA" id="ARBA00023015"/>
    </source>
</evidence>
<evidence type="ECO:0000256" key="6">
    <source>
        <dbReference type="SAM" id="MobiDB-lite"/>
    </source>
</evidence>
<dbReference type="GO" id="GO:0003677">
    <property type="term" value="F:DNA binding"/>
    <property type="evidence" value="ECO:0007669"/>
    <property type="project" value="UniProtKB-KW"/>
</dbReference>
<dbReference type="RefSeq" id="XP_011002239.1">
    <property type="nucleotide sequence ID" value="XM_011003937.1"/>
</dbReference>
<feature type="region of interest" description="Disordered" evidence="6">
    <location>
        <begin position="545"/>
        <end position="598"/>
    </location>
</feature>
<dbReference type="Proteomes" id="UP000694918">
    <property type="component" value="Unplaced"/>
</dbReference>
<keyword evidence="3" id="KW-0238">DNA-binding</keyword>
<dbReference type="AlphaFoldDB" id="A0AAJ6X1G6"/>
<dbReference type="SMART" id="SM00353">
    <property type="entry name" value="HLH"/>
    <property type="match status" value="1"/>
</dbReference>
<organism evidence="8 9">
    <name type="scientific">Populus euphratica</name>
    <name type="common">Euphrates poplar</name>
    <dbReference type="NCBI Taxonomy" id="75702"/>
    <lineage>
        <taxon>Eukaryota</taxon>
        <taxon>Viridiplantae</taxon>
        <taxon>Streptophyta</taxon>
        <taxon>Embryophyta</taxon>
        <taxon>Tracheophyta</taxon>
        <taxon>Spermatophyta</taxon>
        <taxon>Magnoliopsida</taxon>
        <taxon>eudicotyledons</taxon>
        <taxon>Gunneridae</taxon>
        <taxon>Pentapetalae</taxon>
        <taxon>rosids</taxon>
        <taxon>fabids</taxon>
        <taxon>Malpighiales</taxon>
        <taxon>Salicaceae</taxon>
        <taxon>Saliceae</taxon>
        <taxon>Populus</taxon>
    </lineage>
</organism>
<evidence type="ECO:0000256" key="5">
    <source>
        <dbReference type="ARBA" id="ARBA00023242"/>
    </source>
</evidence>
<dbReference type="InterPro" id="IPR036638">
    <property type="entry name" value="HLH_DNA-bd_sf"/>
</dbReference>
<dbReference type="InterPro" id="IPR044295">
    <property type="entry name" value="BIM1/2/3"/>
</dbReference>
<accession>A0AAJ6X1G6</accession>
<dbReference type="GO" id="GO:0046983">
    <property type="term" value="F:protein dimerization activity"/>
    <property type="evidence" value="ECO:0007669"/>
    <property type="project" value="InterPro"/>
</dbReference>
<dbReference type="InterPro" id="IPR011598">
    <property type="entry name" value="bHLH_dom"/>
</dbReference>
<feature type="compositionally biased region" description="Polar residues" evidence="6">
    <location>
        <begin position="546"/>
        <end position="574"/>
    </location>
</feature>
<dbReference type="FunFam" id="4.10.280.10:FF:000093">
    <property type="entry name" value="BHLH domain class transcription factor"/>
    <property type="match status" value="1"/>
</dbReference>
<feature type="region of interest" description="Disordered" evidence="6">
    <location>
        <begin position="273"/>
        <end position="308"/>
    </location>
</feature>
<sequence length="598" mass="65501">MELPQQRPFGTEGSKPKHDLLSLYRHSSTVQQDPRPPCQGGYLKTHDFLQPLERGGKTTAKEITNVEVLTVEKPPPPAPPPAVEHILPGGIGTYSISQISYFNQRVPKPENTIFLVAQDSSTDKNDDNSNCSSYSGSGFTLWEESVLKKGKTGKENVGERSNIIRGSVSVSQGKTRSNERNQPKLVSFDGFSLWNEAALKMGEWTTSERPSQSSSNNHRNSFNSISTSQLAGRRSTQSFIEMIKSAKGCTLDDDVDDEEEFLLKKETPSPIRKGELRVKVDGKSNDQKPDTPRSKHSATEQRRRSKINDRFQMLRELIPRGDQKKDKASFLLEVIEYIQFLQEKVQKYEASYQGWNHETTKLVPWKNNSRPVESSADQSRGLNSGAGPALLFAAKLDERNITISPSINPGGARNPVESDMTSANAMDRHPGFTNKSLPFPISLQPNFNPGRTAGAAAQFPPRLPSDAENLASQTQPQSCHARSWSTDEAVASDKLKEKDLTVEGGTISISNAYSQGLVNTLTLALQSSGVDLSRASISVQIELGKTGNSGQTASTSITKDNNVLPSNKGTTRSRVSGGEESVQELKKLKTSKASARVA</sequence>
<keyword evidence="2" id="KW-0805">Transcription regulation</keyword>
<evidence type="ECO:0000313" key="9">
    <source>
        <dbReference type="RefSeq" id="XP_011002237.1"/>
    </source>
</evidence>
<reference evidence="9 10" key="1">
    <citation type="submission" date="2025-04" db="UniProtKB">
        <authorList>
            <consortium name="RefSeq"/>
        </authorList>
    </citation>
    <scope>IDENTIFICATION</scope>
</reference>
<dbReference type="PANTHER" id="PTHR46412">
    <property type="entry name" value="BES1-INTERACTING MYC-LIKE PROTEIN"/>
    <property type="match status" value="1"/>
</dbReference>
<dbReference type="PROSITE" id="PS50888">
    <property type="entry name" value="BHLH"/>
    <property type="match status" value="1"/>
</dbReference>
<dbReference type="GO" id="GO:0003700">
    <property type="term" value="F:DNA-binding transcription factor activity"/>
    <property type="evidence" value="ECO:0007669"/>
    <property type="project" value="InterPro"/>
</dbReference>
<keyword evidence="5" id="KW-0539">Nucleus</keyword>
<keyword evidence="4" id="KW-0804">Transcription</keyword>